<keyword evidence="1" id="KW-0547">Nucleotide-binding</keyword>
<dbReference type="InterPro" id="IPR051309">
    <property type="entry name" value="ABCF_ATPase"/>
</dbReference>
<dbReference type="InterPro" id="IPR003439">
    <property type="entry name" value="ABC_transporter-like_ATP-bd"/>
</dbReference>
<dbReference type="PANTHER" id="PTHR42855">
    <property type="entry name" value="ABC TRANSPORTER ATP-BINDING SUBUNIT"/>
    <property type="match status" value="1"/>
</dbReference>
<dbReference type="PROSITE" id="PS00211">
    <property type="entry name" value="ABC_TRANSPORTER_1"/>
    <property type="match status" value="1"/>
</dbReference>
<keyword evidence="2 4" id="KW-0067">ATP-binding</keyword>
<dbReference type="SMART" id="SM00382">
    <property type="entry name" value="AAA"/>
    <property type="match status" value="2"/>
</dbReference>
<gene>
    <name evidence="4" type="ORF">EF384_00660</name>
</gene>
<comment type="caution">
    <text evidence="4">The sequence shown here is derived from an EMBL/GenBank/DDBJ whole genome shotgun (WGS) entry which is preliminary data.</text>
</comment>
<dbReference type="Gene3D" id="3.40.50.300">
    <property type="entry name" value="P-loop containing nucleotide triphosphate hydrolases"/>
    <property type="match status" value="2"/>
</dbReference>
<dbReference type="SUPFAM" id="SSF52540">
    <property type="entry name" value="P-loop containing nucleoside triphosphate hydrolases"/>
    <property type="match status" value="2"/>
</dbReference>
<sequence>MLQIQSLNMHHTRNHQQLIEEANFVINPGDRVALIGAEGTGKSSLLRWIYNPSLTPEYINITGQMKNDFGKMAYLPQVMDAETLQSTIDDYLFNPDDAATTDFNLLFQAAQTLDFDVNALDGGLKMSQLSGGQQIKLQLVKLMASDPDFYLLDEPSNNLDFATQKWLIHFIKTTPATFLYVSHDEHLLQETATKVIHLEQVHHKTKPRFTTKQANYQAYVDERRERFTKDTQIANKQVQEYKGLKKKNNEIQQSVDHQLEITKDVSVGRMLAKKMKNLKSQEKRFDREKGNFTEKPLADDLINIEFNRTKPLDNKLLLSLYQYELNEPVPHLIQNIHFNFHSHDKVGFYGENGVGKTSLLAVLYNMLSQREDIQLGYMPQNYQDQFDMEQTAIDFLTVVGDKEEHTLIMTVLGSSLFTVEEMQQPIKRLSGGQQAKLFLLKMSMEGSNVILLDEPTRNFSPLSQGELRTMFQEFTGGIIAISHDLLFMEAVCDKIYEVTSNGLLEHKNNQFSN</sequence>
<dbReference type="GO" id="GO:0005524">
    <property type="term" value="F:ATP binding"/>
    <property type="evidence" value="ECO:0007669"/>
    <property type="project" value="UniProtKB-KW"/>
</dbReference>
<dbReference type="CDD" id="cd03221">
    <property type="entry name" value="ABCF_EF-3"/>
    <property type="match status" value="1"/>
</dbReference>
<proteinExistence type="predicted"/>
<dbReference type="Proteomes" id="UP000273977">
    <property type="component" value="Unassembled WGS sequence"/>
</dbReference>
<accession>A0A3N4H3Y7</accession>
<feature type="domain" description="ABC transporter" evidence="3">
    <location>
        <begin position="4"/>
        <end position="225"/>
    </location>
</feature>
<dbReference type="Pfam" id="PF00005">
    <property type="entry name" value="ABC_tran"/>
    <property type="match status" value="2"/>
</dbReference>
<dbReference type="EMBL" id="RKMG01000001">
    <property type="protein sequence ID" value="RPA65550.1"/>
    <property type="molecule type" value="Genomic_DNA"/>
</dbReference>
<evidence type="ECO:0000313" key="5">
    <source>
        <dbReference type="Proteomes" id="UP000273977"/>
    </source>
</evidence>
<dbReference type="InterPro" id="IPR003593">
    <property type="entry name" value="AAA+_ATPase"/>
</dbReference>
<reference evidence="4 5" key="1">
    <citation type="submission" date="2018-11" db="EMBL/GenBank/DDBJ databases">
        <title>Aerococcus sp. SJQ22, whole genome shotgun sequence.</title>
        <authorList>
            <person name="Sun L."/>
            <person name="Gao X."/>
            <person name="Chen W."/>
            <person name="Huang K."/>
        </authorList>
    </citation>
    <scope>NUCLEOTIDE SEQUENCE [LARGE SCALE GENOMIC DNA]</scope>
    <source>
        <strain evidence="4 5">SJQ22</strain>
    </source>
</reference>
<dbReference type="GO" id="GO:0016887">
    <property type="term" value="F:ATP hydrolysis activity"/>
    <property type="evidence" value="ECO:0007669"/>
    <property type="project" value="InterPro"/>
</dbReference>
<dbReference type="PANTHER" id="PTHR42855:SF2">
    <property type="entry name" value="DRUG RESISTANCE ABC TRANSPORTER,ATP-BINDING PROTEIN"/>
    <property type="match status" value="1"/>
</dbReference>
<evidence type="ECO:0000256" key="1">
    <source>
        <dbReference type="ARBA" id="ARBA00022741"/>
    </source>
</evidence>
<dbReference type="OrthoDB" id="9760950at2"/>
<dbReference type="PROSITE" id="PS50893">
    <property type="entry name" value="ABC_TRANSPORTER_2"/>
    <property type="match status" value="1"/>
</dbReference>
<protein>
    <submittedName>
        <fullName evidence="4">ABC transporter ATP-binding protein</fullName>
    </submittedName>
</protein>
<dbReference type="InterPro" id="IPR027417">
    <property type="entry name" value="P-loop_NTPase"/>
</dbReference>
<organism evidence="4 5">
    <name type="scientific">Aerococcus agrisoli</name>
    <dbReference type="NCBI Taxonomy" id="2487350"/>
    <lineage>
        <taxon>Bacteria</taxon>
        <taxon>Bacillati</taxon>
        <taxon>Bacillota</taxon>
        <taxon>Bacilli</taxon>
        <taxon>Lactobacillales</taxon>
        <taxon>Aerococcaceae</taxon>
        <taxon>Aerococcus</taxon>
    </lineage>
</organism>
<dbReference type="RefSeq" id="WP_123779060.1">
    <property type="nucleotide sequence ID" value="NZ_RKMG01000001.1"/>
</dbReference>
<dbReference type="InterPro" id="IPR017871">
    <property type="entry name" value="ABC_transporter-like_CS"/>
</dbReference>
<dbReference type="AlphaFoldDB" id="A0A3N4H3Y7"/>
<evidence type="ECO:0000259" key="3">
    <source>
        <dbReference type="PROSITE" id="PS50893"/>
    </source>
</evidence>
<name>A0A3N4H3Y7_9LACT</name>
<keyword evidence="5" id="KW-1185">Reference proteome</keyword>
<evidence type="ECO:0000313" key="4">
    <source>
        <dbReference type="EMBL" id="RPA65550.1"/>
    </source>
</evidence>
<evidence type="ECO:0000256" key="2">
    <source>
        <dbReference type="ARBA" id="ARBA00022840"/>
    </source>
</evidence>